<evidence type="ECO:0000256" key="1">
    <source>
        <dbReference type="SAM" id="MobiDB-lite"/>
    </source>
</evidence>
<organism evidence="2 3">
    <name type="scientific">Cirrhinus mrigala</name>
    <name type="common">Mrigala</name>
    <dbReference type="NCBI Taxonomy" id="683832"/>
    <lineage>
        <taxon>Eukaryota</taxon>
        <taxon>Metazoa</taxon>
        <taxon>Chordata</taxon>
        <taxon>Craniata</taxon>
        <taxon>Vertebrata</taxon>
        <taxon>Euteleostomi</taxon>
        <taxon>Actinopterygii</taxon>
        <taxon>Neopterygii</taxon>
        <taxon>Teleostei</taxon>
        <taxon>Ostariophysi</taxon>
        <taxon>Cypriniformes</taxon>
        <taxon>Cyprinidae</taxon>
        <taxon>Labeoninae</taxon>
        <taxon>Labeonini</taxon>
        <taxon>Cirrhinus</taxon>
    </lineage>
</organism>
<feature type="non-terminal residue" evidence="2">
    <location>
        <position position="1"/>
    </location>
</feature>
<dbReference type="Proteomes" id="UP001529510">
    <property type="component" value="Unassembled WGS sequence"/>
</dbReference>
<evidence type="ECO:0000313" key="2">
    <source>
        <dbReference type="EMBL" id="KAL0154911.1"/>
    </source>
</evidence>
<protein>
    <submittedName>
        <fullName evidence="2">Uncharacterized protein</fullName>
    </submittedName>
</protein>
<gene>
    <name evidence="2" type="ORF">M9458_049174</name>
</gene>
<dbReference type="EMBL" id="JAMKFB020000025">
    <property type="protein sequence ID" value="KAL0154911.1"/>
    <property type="molecule type" value="Genomic_DNA"/>
</dbReference>
<accession>A0ABD0N253</accession>
<name>A0ABD0N253_CIRMR</name>
<proteinExistence type="predicted"/>
<dbReference type="AlphaFoldDB" id="A0ABD0N253"/>
<evidence type="ECO:0000313" key="3">
    <source>
        <dbReference type="Proteomes" id="UP001529510"/>
    </source>
</evidence>
<keyword evidence="3" id="KW-1185">Reference proteome</keyword>
<sequence length="51" mass="5447">LLEISKPAAPPPSILPLTDIPSDSGLTRKKLPVRLIDNASCPAHITEYAEP</sequence>
<feature type="non-terminal residue" evidence="2">
    <location>
        <position position="51"/>
    </location>
</feature>
<comment type="caution">
    <text evidence="2">The sequence shown here is derived from an EMBL/GenBank/DDBJ whole genome shotgun (WGS) entry which is preliminary data.</text>
</comment>
<feature type="region of interest" description="Disordered" evidence="1">
    <location>
        <begin position="1"/>
        <end position="25"/>
    </location>
</feature>
<reference evidence="2 3" key="1">
    <citation type="submission" date="2024-05" db="EMBL/GenBank/DDBJ databases">
        <title>Genome sequencing and assembly of Indian major carp, Cirrhinus mrigala (Hamilton, 1822).</title>
        <authorList>
            <person name="Mohindra V."/>
            <person name="Chowdhury L.M."/>
            <person name="Lal K."/>
            <person name="Jena J.K."/>
        </authorList>
    </citation>
    <scope>NUCLEOTIDE SEQUENCE [LARGE SCALE GENOMIC DNA]</scope>
    <source>
        <strain evidence="2">CM1030</strain>
        <tissue evidence="2">Blood</tissue>
    </source>
</reference>